<dbReference type="Proteomes" id="UP000044841">
    <property type="component" value="Unassembled WGS sequence"/>
</dbReference>
<evidence type="ECO:0000313" key="3">
    <source>
        <dbReference type="Proteomes" id="UP000044841"/>
    </source>
</evidence>
<keyword evidence="1" id="KW-0805">Transcription regulation</keyword>
<keyword evidence="1" id="KW-0509">mRNA transport</keyword>
<keyword evidence="3" id="KW-1185">Reference proteome</keyword>
<keyword evidence="1" id="KW-0811">Translocation</keyword>
<dbReference type="GO" id="GO:0006406">
    <property type="term" value="P:mRNA export from nucleus"/>
    <property type="evidence" value="ECO:0007669"/>
    <property type="project" value="UniProtKB-UniRule"/>
</dbReference>
<dbReference type="InterPro" id="IPR038212">
    <property type="entry name" value="TF_EnY2_sf"/>
</dbReference>
<proteinExistence type="inferred from homology"/>
<dbReference type="HAMAP" id="MF_03046">
    <property type="entry name" value="ENY2_Sus1"/>
    <property type="match status" value="1"/>
</dbReference>
<dbReference type="GO" id="GO:0005654">
    <property type="term" value="C:nucleoplasm"/>
    <property type="evidence" value="ECO:0007669"/>
    <property type="project" value="UniProtKB-SubCell"/>
</dbReference>
<dbReference type="GO" id="GO:0015031">
    <property type="term" value="P:protein transport"/>
    <property type="evidence" value="ECO:0007669"/>
    <property type="project" value="UniProtKB-KW"/>
</dbReference>
<comment type="subunit">
    <text evidence="1">Component of the nuclear pore complex (NPC)-associated TREX-2 complex (transcription and export complex 2), composed of at least SUS1, SAC3, THP1, SEM1, and CDC31. TREX-2 contains 2 SUS1 chains. The TREX-2 complex interacts with the nucleoporin NUP1. Component of the 1.8 MDa SAGA transcription coactivator-HAT complex. SAGA is built of 5 distinct domains with specialized functions. Within the SAGA complex, SUS1, SGF11, SGF73 and UBP8 form an additional subcomplex of SAGA called the DUB module (deubiquitination module). Interacts directly with THP1, SAC3, SGF11, and with the RNA polymerase II.</text>
</comment>
<sequence>MSGFYGGDVEMDAVELLRKDIQERMMRSQDWDRLMRALRVHLHERGWYDEVTSRAQEAARGSAKPRFNEVYSAIHDQAIGSCPPEVRAELIKQIRAFIVANSV</sequence>
<dbReference type="GO" id="GO:0070390">
    <property type="term" value="C:transcription export complex 2"/>
    <property type="evidence" value="ECO:0007669"/>
    <property type="project" value="UniProtKB-UniRule"/>
</dbReference>
<keyword evidence="1" id="KW-0539">Nucleus</keyword>
<dbReference type="Gene3D" id="1.10.246.140">
    <property type="match status" value="1"/>
</dbReference>
<dbReference type="PANTHER" id="PTHR12514">
    <property type="entry name" value="ENHANCER OF YELLOW 2 TRANSCRIPTION FACTOR"/>
    <property type="match status" value="1"/>
</dbReference>
<dbReference type="EMBL" id="CYGV01001700">
    <property type="protein sequence ID" value="CUA76501.1"/>
    <property type="molecule type" value="Genomic_DNA"/>
</dbReference>
<dbReference type="GO" id="GO:0006368">
    <property type="term" value="P:transcription elongation by RNA polymerase II"/>
    <property type="evidence" value="ECO:0007669"/>
    <property type="project" value="UniProtKB-UniRule"/>
</dbReference>
<keyword evidence="1" id="KW-0653">Protein transport</keyword>
<comment type="similarity">
    <text evidence="1">Belongs to the ENY2 family.</text>
</comment>
<evidence type="ECO:0000313" key="2">
    <source>
        <dbReference type="EMBL" id="CUA76501.1"/>
    </source>
</evidence>
<dbReference type="GO" id="GO:0000124">
    <property type="term" value="C:SAGA complex"/>
    <property type="evidence" value="ECO:0007669"/>
    <property type="project" value="UniProtKB-UniRule"/>
</dbReference>
<dbReference type="GO" id="GO:0003713">
    <property type="term" value="F:transcription coactivator activity"/>
    <property type="evidence" value="ECO:0007669"/>
    <property type="project" value="UniProtKB-UniRule"/>
</dbReference>
<dbReference type="GO" id="GO:0000932">
    <property type="term" value="C:P-body"/>
    <property type="evidence" value="ECO:0007669"/>
    <property type="project" value="UniProtKB-SubCell"/>
</dbReference>
<name>A0A0K6GDF8_9AGAM</name>
<keyword evidence="1" id="KW-0813">Transport</keyword>
<evidence type="ECO:0000256" key="1">
    <source>
        <dbReference type="HAMAP-Rule" id="MF_03046"/>
    </source>
</evidence>
<dbReference type="AlphaFoldDB" id="A0A0K6GDF8"/>
<organism evidence="2 3">
    <name type="scientific">Rhizoctonia solani</name>
    <dbReference type="NCBI Taxonomy" id="456999"/>
    <lineage>
        <taxon>Eukaryota</taxon>
        <taxon>Fungi</taxon>
        <taxon>Dikarya</taxon>
        <taxon>Basidiomycota</taxon>
        <taxon>Agaricomycotina</taxon>
        <taxon>Agaricomycetes</taxon>
        <taxon>Cantharellales</taxon>
        <taxon>Ceratobasidiaceae</taxon>
        <taxon>Rhizoctonia</taxon>
    </lineage>
</organism>
<keyword evidence="1" id="KW-0010">Activator</keyword>
<dbReference type="InterPro" id="IPR018783">
    <property type="entry name" value="TF_ENY2"/>
</dbReference>
<gene>
    <name evidence="1" type="primary">SUS1</name>
    <name evidence="2" type="ORF">RSOLAG22IIIB_06306</name>
</gene>
<keyword evidence="1" id="KW-0963">Cytoplasm</keyword>
<reference evidence="2 3" key="1">
    <citation type="submission" date="2015-07" db="EMBL/GenBank/DDBJ databases">
        <authorList>
            <person name="Noorani M."/>
        </authorList>
    </citation>
    <scope>NUCLEOTIDE SEQUENCE [LARGE SCALE GENOMIC DNA]</scope>
    <source>
        <strain evidence="2">BBA 69670</strain>
    </source>
</reference>
<comment type="function">
    <text evidence="1">Involved in mRNA export coupled transcription activation by association with both the TREX-2 and the SAGA complexes. At the promoters, SAGA is required for recruitment of the basal transcription machinery. It influences RNA polymerase II transcriptional activity through different activities such as TBP interaction and promoter selectivity, interaction with transcription activators, and chromatin modification through histone acetylation and deubiquitination. Within the SAGA complex, participates to a subcomplex required for deubiquitination of H2B and for the maintenance of steady-state H3 methylation levels. The TREX-2 complex functions in docking export-competent ribonucleoprotein particles (mRNPs) to the nuclear entrance of the nuclear pore complex (nuclear basket). TREX-2 participates in mRNA export and accurate chromatin positioning in the nucleus by tethering genes to the nuclear periphery. May also be involved in cytoplasmic mRNA decay by interaction with components of P-bodies.</text>
</comment>
<accession>A0A0K6GDF8</accession>
<dbReference type="Pfam" id="PF10163">
    <property type="entry name" value="EnY2"/>
    <property type="match status" value="1"/>
</dbReference>
<dbReference type="GO" id="GO:0006325">
    <property type="term" value="P:chromatin organization"/>
    <property type="evidence" value="ECO:0007669"/>
    <property type="project" value="UniProtKB-KW"/>
</dbReference>
<dbReference type="GO" id="GO:0005643">
    <property type="term" value="C:nuclear pore"/>
    <property type="evidence" value="ECO:0007669"/>
    <property type="project" value="UniProtKB-UniRule"/>
</dbReference>
<keyword evidence="1" id="KW-0804">Transcription</keyword>
<dbReference type="GO" id="GO:0071819">
    <property type="term" value="C:DUBm complex"/>
    <property type="evidence" value="ECO:0007669"/>
    <property type="project" value="UniProtKB-UniRule"/>
</dbReference>
<protein>
    <recommendedName>
        <fullName evidence="1">Transcription and mRNA export factor SUS1</fullName>
    </recommendedName>
</protein>
<comment type="subcellular location">
    <subcellularLocation>
        <location evidence="1">Nucleus</location>
        <location evidence="1">Nucleoplasm</location>
    </subcellularLocation>
    <subcellularLocation>
        <location evidence="1">Cytoplasm</location>
        <location evidence="1">P-body</location>
    </subcellularLocation>
</comment>
<keyword evidence="1" id="KW-0156">Chromatin regulator</keyword>